<comment type="caution">
    <text evidence="1">The sequence shown here is derived from an EMBL/GenBank/DDBJ whole genome shotgun (WGS) entry which is preliminary data.</text>
</comment>
<evidence type="ECO:0000313" key="2">
    <source>
        <dbReference type="Proteomes" id="UP000607653"/>
    </source>
</evidence>
<dbReference type="Proteomes" id="UP000607653">
    <property type="component" value="Unassembled WGS sequence"/>
</dbReference>
<evidence type="ECO:0000313" key="1">
    <source>
        <dbReference type="EMBL" id="DAD35743.1"/>
    </source>
</evidence>
<reference evidence="1 2" key="1">
    <citation type="journal article" date="2020" name="Mol. Biol. Evol.">
        <title>Distinct Expression and Methylation Patterns for Genes with Different Fates following a Single Whole-Genome Duplication in Flowering Plants.</title>
        <authorList>
            <person name="Shi T."/>
            <person name="Rahmani R.S."/>
            <person name="Gugger P.F."/>
            <person name="Wang M."/>
            <person name="Li H."/>
            <person name="Zhang Y."/>
            <person name="Li Z."/>
            <person name="Wang Q."/>
            <person name="Van de Peer Y."/>
            <person name="Marchal K."/>
            <person name="Chen J."/>
        </authorList>
    </citation>
    <scope>NUCLEOTIDE SEQUENCE [LARGE SCALE GENOMIC DNA]</scope>
    <source>
        <tissue evidence="1">Leaf</tissue>
    </source>
</reference>
<dbReference type="EMBL" id="DUZY01000004">
    <property type="protein sequence ID" value="DAD35743.1"/>
    <property type="molecule type" value="Genomic_DNA"/>
</dbReference>
<dbReference type="AlphaFoldDB" id="A0A822YUG7"/>
<gene>
    <name evidence="1" type="ORF">HUJ06_006383</name>
</gene>
<protein>
    <submittedName>
        <fullName evidence="1">Uncharacterized protein</fullName>
    </submittedName>
</protein>
<name>A0A822YUG7_NELNU</name>
<accession>A0A822YUG7</accession>
<proteinExistence type="predicted"/>
<organism evidence="1 2">
    <name type="scientific">Nelumbo nucifera</name>
    <name type="common">Sacred lotus</name>
    <dbReference type="NCBI Taxonomy" id="4432"/>
    <lineage>
        <taxon>Eukaryota</taxon>
        <taxon>Viridiplantae</taxon>
        <taxon>Streptophyta</taxon>
        <taxon>Embryophyta</taxon>
        <taxon>Tracheophyta</taxon>
        <taxon>Spermatophyta</taxon>
        <taxon>Magnoliopsida</taxon>
        <taxon>Proteales</taxon>
        <taxon>Nelumbonaceae</taxon>
        <taxon>Nelumbo</taxon>
    </lineage>
</organism>
<sequence length="174" mass="20201">MRKTLDFFFNIAQTSAVRVWTGPLCRWRWMKLSGEKHQLDFFFNVQRRPIATVSHSAATPLALWQWHHFCCVEGSMDWFTPYSPTLEMIHTMVWKRKMNYLPCGSGATSAKIRKSSLREDNITIGNFPCKESFRVFGIDARKKKKEEQERTEKPVVPITASCSLYQTFASIING</sequence>
<keyword evidence="2" id="KW-1185">Reference proteome</keyword>